<keyword evidence="3" id="KW-1185">Reference proteome</keyword>
<evidence type="ECO:0000313" key="2">
    <source>
        <dbReference type="EMBL" id="OLF10812.1"/>
    </source>
</evidence>
<proteinExistence type="predicted"/>
<reference evidence="2 3" key="1">
    <citation type="submission" date="2016-12" db="EMBL/GenBank/DDBJ databases">
        <title>The draft genome sequence of Actinophytocola sp. 11-183.</title>
        <authorList>
            <person name="Wang W."/>
            <person name="Yuan L."/>
        </authorList>
    </citation>
    <scope>NUCLEOTIDE SEQUENCE [LARGE SCALE GENOMIC DNA]</scope>
    <source>
        <strain evidence="2 3">11-183</strain>
    </source>
</reference>
<organism evidence="2 3">
    <name type="scientific">Actinophytocola xanthii</name>
    <dbReference type="NCBI Taxonomy" id="1912961"/>
    <lineage>
        <taxon>Bacteria</taxon>
        <taxon>Bacillati</taxon>
        <taxon>Actinomycetota</taxon>
        <taxon>Actinomycetes</taxon>
        <taxon>Pseudonocardiales</taxon>
        <taxon>Pseudonocardiaceae</taxon>
    </lineage>
</organism>
<feature type="compositionally biased region" description="Low complexity" evidence="1">
    <location>
        <begin position="1"/>
        <end position="21"/>
    </location>
</feature>
<dbReference type="Proteomes" id="UP000185596">
    <property type="component" value="Unassembled WGS sequence"/>
</dbReference>
<dbReference type="EMBL" id="MSIE01000071">
    <property type="protein sequence ID" value="OLF10812.1"/>
    <property type="molecule type" value="Genomic_DNA"/>
</dbReference>
<name>A0A1Q8C8X4_9PSEU</name>
<evidence type="ECO:0000313" key="3">
    <source>
        <dbReference type="Proteomes" id="UP000185596"/>
    </source>
</evidence>
<dbReference type="STRING" id="1912961.BU204_30845"/>
<feature type="region of interest" description="Disordered" evidence="1">
    <location>
        <begin position="1"/>
        <end position="24"/>
    </location>
</feature>
<gene>
    <name evidence="2" type="ORF">BU204_30845</name>
</gene>
<protein>
    <recommendedName>
        <fullName evidence="4">Haem-binding uptake Tiki superfamily ChaN domain-containing protein</fullName>
    </recommendedName>
</protein>
<comment type="caution">
    <text evidence="2">The sequence shown here is derived from an EMBL/GenBank/DDBJ whole genome shotgun (WGS) entry which is preliminary data.</text>
</comment>
<evidence type="ECO:0008006" key="4">
    <source>
        <dbReference type="Google" id="ProtNLM"/>
    </source>
</evidence>
<dbReference type="AlphaFoldDB" id="A0A1Q8C8X4"/>
<evidence type="ECO:0000256" key="1">
    <source>
        <dbReference type="SAM" id="MobiDB-lite"/>
    </source>
</evidence>
<accession>A0A1Q8C8X4</accession>
<sequence>MAATAAAGTTGTASAAPTTRTGKPRSAVDGLLNLFAATPVVALDEGAHHLQDTWDFLAVVMQHPRFDAVDAVVVEFGNSRYQNVADAYVSGEIVRRSDLQPIWRDTTQSPNSNGDFPALERVFSLTRAINLYGGRTRPLRVLLPDPPIDWLSVTGSDDLFALLPQRNQTWSNVIIREVLDPGRRCIAVGGGTHFFRGLPNPSRTVTAMIEQRHPGSVSVVRTHSTVAEGREAAVEATVAGWPRPAIAPARRIAYGALPATDVFGPGSYPPGLIEGLADKTVADLCDHVLCLGRRTELTSAVLDWQVYYEPTYWAELNRRKTLVYPTSDLEDLRHEGEPTMFPN</sequence>